<dbReference type="PANTHER" id="PTHR12455:SF0">
    <property type="entry name" value="NUCLEOLAR COMPLEX PROTEIN 4 HOMOLOG"/>
    <property type="match status" value="1"/>
</dbReference>
<protein>
    <submittedName>
        <fullName evidence="6">Uncharacterized protein</fullName>
    </submittedName>
</protein>
<organism evidence="6 7">
    <name type="scientific">Diploscapter pachys</name>
    <dbReference type="NCBI Taxonomy" id="2018661"/>
    <lineage>
        <taxon>Eukaryota</taxon>
        <taxon>Metazoa</taxon>
        <taxon>Ecdysozoa</taxon>
        <taxon>Nematoda</taxon>
        <taxon>Chromadorea</taxon>
        <taxon>Rhabditida</taxon>
        <taxon>Rhabditina</taxon>
        <taxon>Rhabditomorpha</taxon>
        <taxon>Rhabditoidea</taxon>
        <taxon>Rhabditidae</taxon>
        <taxon>Diploscapter</taxon>
    </lineage>
</organism>
<dbReference type="InterPro" id="IPR005612">
    <property type="entry name" value="CCAAT-binding_factor"/>
</dbReference>
<evidence type="ECO:0000313" key="6">
    <source>
        <dbReference type="EMBL" id="PAV73778.1"/>
    </source>
</evidence>
<proteinExistence type="inferred from homology"/>
<feature type="region of interest" description="Disordered" evidence="2">
    <location>
        <begin position="123"/>
        <end position="162"/>
    </location>
</feature>
<evidence type="ECO:0000259" key="5">
    <source>
        <dbReference type="Pfam" id="PF23003"/>
    </source>
</evidence>
<accession>A0A2A2KIS7</accession>
<dbReference type="PROSITE" id="PS51257">
    <property type="entry name" value="PROKAR_LIPOPROTEIN"/>
    <property type="match status" value="1"/>
</dbReference>
<dbReference type="Proteomes" id="UP000218231">
    <property type="component" value="Unassembled WGS sequence"/>
</dbReference>
<comment type="caution">
    <text evidence="6">The sequence shown here is derived from an EMBL/GenBank/DDBJ whole genome shotgun (WGS) entry which is preliminary data.</text>
</comment>
<dbReference type="PANTHER" id="PTHR12455">
    <property type="entry name" value="NUCLEOLAR COMPLEX PROTEIN 4"/>
    <property type="match status" value="1"/>
</dbReference>
<dbReference type="Pfam" id="PF23003">
    <property type="entry name" value="Fn1_2"/>
    <property type="match status" value="1"/>
</dbReference>
<dbReference type="GO" id="GO:0042254">
    <property type="term" value="P:ribosome biogenesis"/>
    <property type="evidence" value="ECO:0007669"/>
    <property type="project" value="InterPro"/>
</dbReference>
<gene>
    <name evidence="6" type="ORF">WR25_16298</name>
</gene>
<dbReference type="OrthoDB" id="2127950at2759"/>
<evidence type="ECO:0000256" key="2">
    <source>
        <dbReference type="SAM" id="MobiDB-lite"/>
    </source>
</evidence>
<feature type="signal peptide" evidence="3">
    <location>
        <begin position="1"/>
        <end position="16"/>
    </location>
</feature>
<feature type="chain" id="PRO_5012109938" evidence="3">
    <location>
        <begin position="17"/>
        <end position="636"/>
    </location>
</feature>
<keyword evidence="3" id="KW-0732">Signal</keyword>
<feature type="compositionally biased region" description="Basic and acidic residues" evidence="2">
    <location>
        <begin position="140"/>
        <end position="161"/>
    </location>
</feature>
<dbReference type="InterPro" id="IPR027193">
    <property type="entry name" value="Noc4"/>
</dbReference>
<feature type="domain" description="CCAAT-binding factor" evidence="4">
    <location>
        <begin position="381"/>
        <end position="527"/>
    </location>
</feature>
<sequence>MKLLILLAAVIAIATACSVQGRTYKNGETWVSNNSFKMKCIIDNNGGWKTDIISCLTPKQRKEFPVGGKVREDNYMYECQRASGSCKWKTKVVACITPKQRTEIPTGSKAIEGSIDLMVVVTRSASRSSNRSTDDEAESGDERGSDRRGEGRLNEAREVQRMETILEEDKTNGEEEEEAGKTAEGWKDIIEKAEFSEDLLNEILKEKLFHRPKKFIQPTKALQNIAEGFVLFLHSDSVHEPKIIKSLSNDIFGRADFLQHIKDPLIVLMKSLTYESVTSAWNVLNFVKTIDKNAKPKLLFADLEESMFKDKERTKRLKPSKVWGKIWDELWTTFLCETKIPKELLIKLLPFVTENVLETFKEPFRTADFFFRSFKYGGIYAILSLAAIFKLIVVHNFEYPDFYKEVYALTTPFVLYSDYKETFIRLIDSFLSSTHIPLYIVASFIKRLSRNLLVAPLEAQEPILGLLRNFVIRHPIASQLMHRNVPEKFDSDPFNNEEPDLSKTNALNSSLWEIKTLQNHWHPDVGRRAKFVDRQPEKVESFVRFRTSEQLWENLAAKKYGKAKSSAEEQFRKSQEGEQGENEDELNEKEEIKEPPKKKKKGGKFAAKNAFEDDEIKYRKEAPTAGFLFGSLNSNA</sequence>
<dbReference type="InterPro" id="IPR055119">
    <property type="entry name" value="Mig18_Fn1"/>
</dbReference>
<feature type="domain" description="Abnormal cell migration protein 18-like fibronectin type I" evidence="5">
    <location>
        <begin position="15"/>
        <end position="83"/>
    </location>
</feature>
<feature type="compositionally biased region" description="Acidic residues" evidence="2">
    <location>
        <begin position="578"/>
        <end position="588"/>
    </location>
</feature>
<evidence type="ECO:0000313" key="7">
    <source>
        <dbReference type="Proteomes" id="UP000218231"/>
    </source>
</evidence>
<dbReference type="Pfam" id="PF03914">
    <property type="entry name" value="CBF"/>
    <property type="match status" value="1"/>
</dbReference>
<feature type="region of interest" description="Disordered" evidence="2">
    <location>
        <begin position="563"/>
        <end position="606"/>
    </location>
</feature>
<comment type="similarity">
    <text evidence="1">Belongs to the CBF/MAK21 family.</text>
</comment>
<keyword evidence="7" id="KW-1185">Reference proteome</keyword>
<name>A0A2A2KIS7_9BILA</name>
<evidence type="ECO:0000256" key="3">
    <source>
        <dbReference type="SAM" id="SignalP"/>
    </source>
</evidence>
<feature type="compositionally biased region" description="Basic and acidic residues" evidence="2">
    <location>
        <begin position="565"/>
        <end position="576"/>
    </location>
</feature>
<dbReference type="STRING" id="2018661.A0A2A2KIS7"/>
<dbReference type="GO" id="GO:0030692">
    <property type="term" value="C:Noc4p-Nop14p complex"/>
    <property type="evidence" value="ECO:0007669"/>
    <property type="project" value="TreeGrafter"/>
</dbReference>
<dbReference type="EMBL" id="LIAE01008526">
    <property type="protein sequence ID" value="PAV73778.1"/>
    <property type="molecule type" value="Genomic_DNA"/>
</dbReference>
<dbReference type="AlphaFoldDB" id="A0A2A2KIS7"/>
<evidence type="ECO:0000256" key="1">
    <source>
        <dbReference type="ARBA" id="ARBA00007797"/>
    </source>
</evidence>
<dbReference type="GO" id="GO:0032040">
    <property type="term" value="C:small-subunit processome"/>
    <property type="evidence" value="ECO:0007669"/>
    <property type="project" value="TreeGrafter"/>
</dbReference>
<reference evidence="6 7" key="1">
    <citation type="journal article" date="2017" name="Curr. Biol.">
        <title>Genome architecture and evolution of a unichromosomal asexual nematode.</title>
        <authorList>
            <person name="Fradin H."/>
            <person name="Zegar C."/>
            <person name="Gutwein M."/>
            <person name="Lucas J."/>
            <person name="Kovtun M."/>
            <person name="Corcoran D."/>
            <person name="Baugh L.R."/>
            <person name="Kiontke K."/>
            <person name="Gunsalus K."/>
            <person name="Fitch D.H."/>
            <person name="Piano F."/>
        </authorList>
    </citation>
    <scope>NUCLEOTIDE SEQUENCE [LARGE SCALE GENOMIC DNA]</scope>
    <source>
        <strain evidence="6">PF1309</strain>
    </source>
</reference>
<evidence type="ECO:0000259" key="4">
    <source>
        <dbReference type="Pfam" id="PF03914"/>
    </source>
</evidence>